<gene>
    <name evidence="3" type="ORF">g.221</name>
</gene>
<feature type="domain" description="PDZ" evidence="2">
    <location>
        <begin position="144"/>
        <end position="222"/>
    </location>
</feature>
<feature type="region of interest" description="Disordered" evidence="1">
    <location>
        <begin position="76"/>
        <end position="101"/>
    </location>
</feature>
<evidence type="ECO:0000313" key="3">
    <source>
        <dbReference type="EMBL" id="JAT32270.1"/>
    </source>
</evidence>
<dbReference type="SMART" id="SM00228">
    <property type="entry name" value="PDZ"/>
    <property type="match status" value="1"/>
</dbReference>
<dbReference type="SUPFAM" id="SSF50156">
    <property type="entry name" value="PDZ domain-like"/>
    <property type="match status" value="1"/>
</dbReference>
<dbReference type="PANTHER" id="PTHR46848:SF1">
    <property type="entry name" value="REGULATOR OF G-PROTEIN SIGNALING 3"/>
    <property type="match status" value="1"/>
</dbReference>
<dbReference type="EMBL" id="GEBQ01007707">
    <property type="protein sequence ID" value="JAT32270.1"/>
    <property type="molecule type" value="Transcribed_RNA"/>
</dbReference>
<dbReference type="GO" id="GO:0005634">
    <property type="term" value="C:nucleus"/>
    <property type="evidence" value="ECO:0007669"/>
    <property type="project" value="TreeGrafter"/>
</dbReference>
<dbReference type="InterPro" id="IPR001478">
    <property type="entry name" value="PDZ"/>
</dbReference>
<protein>
    <recommendedName>
        <fullName evidence="2">PDZ domain-containing protein</fullName>
    </recommendedName>
</protein>
<organism evidence="3">
    <name type="scientific">Graphocephala atropunctata</name>
    <dbReference type="NCBI Taxonomy" id="36148"/>
    <lineage>
        <taxon>Eukaryota</taxon>
        <taxon>Metazoa</taxon>
        <taxon>Ecdysozoa</taxon>
        <taxon>Arthropoda</taxon>
        <taxon>Hexapoda</taxon>
        <taxon>Insecta</taxon>
        <taxon>Pterygota</taxon>
        <taxon>Neoptera</taxon>
        <taxon>Paraneoptera</taxon>
        <taxon>Hemiptera</taxon>
        <taxon>Auchenorrhyncha</taxon>
        <taxon>Membracoidea</taxon>
        <taxon>Cicadellidae</taxon>
        <taxon>Cicadellinae</taxon>
        <taxon>Cicadellini</taxon>
        <taxon>Graphocephala</taxon>
    </lineage>
</organism>
<dbReference type="AlphaFoldDB" id="A0A1B6M8M1"/>
<proteinExistence type="predicted"/>
<evidence type="ECO:0000256" key="1">
    <source>
        <dbReference type="SAM" id="MobiDB-lite"/>
    </source>
</evidence>
<dbReference type="Pfam" id="PF00595">
    <property type="entry name" value="PDZ"/>
    <property type="match status" value="1"/>
</dbReference>
<sequence>SPSSPPSVCCRRSEFLGCMSFAVKHVSKKEISGSFRLLSQACGRTQHVPVTSTCADQTDAMANQSESSVEECVSIEESDVAPTPDPVQDRRIATKKDGEKATNEDSIFLRHLELDPLVENNKEKEKAPSGGGPSKNGRTPFTTTKRLSRQSGTSFGFSIAWTHPPRIERVEAGLPADQAGLRPGDYVIFVDKTNVVTLPEEDILKLIKSCGNQLILEVYRRVSANGTIGRSSLLSAIGLPHTTARSSTACSGATTATATASIELTKRRLHLPQV</sequence>
<accession>A0A1B6M8M1</accession>
<evidence type="ECO:0000259" key="2">
    <source>
        <dbReference type="PROSITE" id="PS50106"/>
    </source>
</evidence>
<reference evidence="3" key="1">
    <citation type="submission" date="2015-11" db="EMBL/GenBank/DDBJ databases">
        <title>De novo transcriptome assembly of four potential Pierce s Disease insect vectors from Arizona vineyards.</title>
        <authorList>
            <person name="Tassone E.E."/>
        </authorList>
    </citation>
    <scope>NUCLEOTIDE SEQUENCE</scope>
</reference>
<dbReference type="Gene3D" id="2.30.42.10">
    <property type="match status" value="1"/>
</dbReference>
<feature type="region of interest" description="Disordered" evidence="1">
    <location>
        <begin position="118"/>
        <end position="147"/>
    </location>
</feature>
<feature type="non-terminal residue" evidence="3">
    <location>
        <position position="274"/>
    </location>
</feature>
<feature type="compositionally biased region" description="Polar residues" evidence="1">
    <location>
        <begin position="136"/>
        <end position="147"/>
    </location>
</feature>
<dbReference type="PANTHER" id="PTHR46848">
    <property type="entry name" value="REGULATOR OF G-PROTEIN SIGNALING 3"/>
    <property type="match status" value="1"/>
</dbReference>
<name>A0A1B6M8M1_9HEMI</name>
<dbReference type="InterPro" id="IPR036034">
    <property type="entry name" value="PDZ_sf"/>
</dbReference>
<dbReference type="GO" id="GO:0005886">
    <property type="term" value="C:plasma membrane"/>
    <property type="evidence" value="ECO:0007669"/>
    <property type="project" value="TreeGrafter"/>
</dbReference>
<dbReference type="PROSITE" id="PS50106">
    <property type="entry name" value="PDZ"/>
    <property type="match status" value="1"/>
</dbReference>
<feature type="compositionally biased region" description="Basic and acidic residues" evidence="1">
    <location>
        <begin position="118"/>
        <end position="127"/>
    </location>
</feature>
<feature type="compositionally biased region" description="Basic and acidic residues" evidence="1">
    <location>
        <begin position="87"/>
        <end position="101"/>
    </location>
</feature>
<feature type="non-terminal residue" evidence="3">
    <location>
        <position position="1"/>
    </location>
</feature>